<keyword evidence="2" id="KW-1185">Reference proteome</keyword>
<sequence length="43" mass="5162">MAQINQEVKYLTLKKTRQVLPQFTQKNKHGEIYRLMVAQKNLM</sequence>
<dbReference type="AlphaFoldDB" id="A0A2K8STF5"/>
<accession>A0A2K8STF5</accession>
<dbReference type="EMBL" id="CP024785">
    <property type="protein sequence ID" value="AUB38075.1"/>
    <property type="molecule type" value="Genomic_DNA"/>
</dbReference>
<dbReference type="Proteomes" id="UP000232003">
    <property type="component" value="Chromosome"/>
</dbReference>
<protein>
    <submittedName>
        <fullName evidence="1">Uncharacterized protein</fullName>
    </submittedName>
</protein>
<reference evidence="1 2" key="1">
    <citation type="submission" date="2017-11" db="EMBL/GenBank/DDBJ databases">
        <title>Complete genome of a free-living desiccation-tolerant cyanobacterium and its photosynthetic adaptation to extreme terrestrial habitat.</title>
        <authorList>
            <person name="Shang J."/>
        </authorList>
    </citation>
    <scope>NUCLEOTIDE SEQUENCE [LARGE SCALE GENOMIC DNA]</scope>
    <source>
        <strain evidence="1 2">CCNUN1</strain>
    </source>
</reference>
<dbReference type="KEGG" id="nfl:COO91_04034"/>
<evidence type="ECO:0000313" key="1">
    <source>
        <dbReference type="EMBL" id="AUB38075.1"/>
    </source>
</evidence>
<proteinExistence type="predicted"/>
<evidence type="ECO:0000313" key="2">
    <source>
        <dbReference type="Proteomes" id="UP000232003"/>
    </source>
</evidence>
<organism evidence="1 2">
    <name type="scientific">Nostoc flagelliforme CCNUN1</name>
    <dbReference type="NCBI Taxonomy" id="2038116"/>
    <lineage>
        <taxon>Bacteria</taxon>
        <taxon>Bacillati</taxon>
        <taxon>Cyanobacteriota</taxon>
        <taxon>Cyanophyceae</taxon>
        <taxon>Nostocales</taxon>
        <taxon>Nostocaceae</taxon>
        <taxon>Nostoc</taxon>
    </lineage>
</organism>
<name>A0A2K8STF5_9NOSO</name>
<gene>
    <name evidence="1" type="ORF">COO91_04034</name>
</gene>